<evidence type="ECO:0000313" key="1">
    <source>
        <dbReference type="EMBL" id="MDQ0202840.1"/>
    </source>
</evidence>
<accession>A0ABT9Y4T7</accession>
<gene>
    <name evidence="1" type="ORF">J2S01_000536</name>
</gene>
<protein>
    <recommendedName>
        <fullName evidence="3">DUF927 domain-containing protein</fullName>
    </recommendedName>
</protein>
<reference evidence="1 2" key="1">
    <citation type="submission" date="2023-07" db="EMBL/GenBank/DDBJ databases">
        <title>Genomic Encyclopedia of Type Strains, Phase IV (KMG-IV): sequencing the most valuable type-strain genomes for metagenomic binning, comparative biology and taxonomic classification.</title>
        <authorList>
            <person name="Goeker M."/>
        </authorList>
    </citation>
    <scope>NUCLEOTIDE SEQUENCE [LARGE SCALE GENOMIC DNA]</scope>
    <source>
        <strain evidence="1 2">DSM 16980</strain>
    </source>
</reference>
<proteinExistence type="predicted"/>
<name>A0ABT9Y4T7_9FIRM</name>
<dbReference type="RefSeq" id="WP_307222783.1">
    <property type="nucleotide sequence ID" value="NZ_CP116940.1"/>
</dbReference>
<dbReference type="Proteomes" id="UP001239167">
    <property type="component" value="Unassembled WGS sequence"/>
</dbReference>
<evidence type="ECO:0000313" key="2">
    <source>
        <dbReference type="Proteomes" id="UP001239167"/>
    </source>
</evidence>
<keyword evidence="2" id="KW-1185">Reference proteome</keyword>
<organism evidence="1 2">
    <name type="scientific">Pectinatus haikarae</name>
    <dbReference type="NCBI Taxonomy" id="349096"/>
    <lineage>
        <taxon>Bacteria</taxon>
        <taxon>Bacillati</taxon>
        <taxon>Bacillota</taxon>
        <taxon>Negativicutes</taxon>
        <taxon>Selenomonadales</taxon>
        <taxon>Selenomonadaceae</taxon>
        <taxon>Pectinatus</taxon>
    </lineage>
</organism>
<evidence type="ECO:0008006" key="3">
    <source>
        <dbReference type="Google" id="ProtNLM"/>
    </source>
</evidence>
<comment type="caution">
    <text evidence="1">The sequence shown here is derived from an EMBL/GenBank/DDBJ whole genome shotgun (WGS) entry which is preliminary data.</text>
</comment>
<dbReference type="EMBL" id="JAUSUE010000003">
    <property type="protein sequence ID" value="MDQ0202840.1"/>
    <property type="molecule type" value="Genomic_DNA"/>
</dbReference>
<sequence length="637" mass="72261">MGFKIIPESECTKKIATANGRCQIQALPAMTVIRQPHFTVLPQNPVGASMYYIQPVRAFPVWDDTGNASWQLEAEEIYESNGRQDPLYQEKHGVLCGITAAGKDVELTNFTIKLLKKIINYVSRGQDAISTYIIEIDKTDDNQQRFLEIDEAEFGNLGRVVRKKYPELFISNKMSDSFSKYLADVAADDADVSVEKNIWYRGWTDITGELIYSFGTGKLFDKINKSLQESVFKAGFGFLKVGDYSPEIIVIWLYAHFPYVAYFFEQAGYRLQSVLFIRGITGSLKTSVAKELANVFETDQSKKMLTFGSTEAATLEKIEAMTDQTILIDDFSNSEKTKTVCDNRLFERIIRVLGDGAAPSKMGSDRKIVQRFIRTSAIITGEDDPALSLSSMLRCITVTVGRESFDGKKLLPFQQQPEIMRDYFMMFIHFLQENAEKVVNQIKNAVPIYRAQYKQEFKADRFADAAVNLRILADIIADFASWTGSYEYASEQFVSFEKKIIEVLKKNQTERESLSITSMYLIGIMQSIDTEKGLGLANSEASYVVCPSNYIGFEDTEDGRIWLDHKKAYKLVCSYWQGLAQSFTSTPKTIHQRLADEKIVVHGKTGFLQRAKKGQRQYMLVLDKNAIEKILEDKGEL</sequence>